<comment type="pathway">
    <text evidence="1">Cofactor biosynthesis; thiamine diphosphate biosynthesis.</text>
</comment>
<dbReference type="EC" id="1.3.3.11" evidence="4"/>
<proteinExistence type="inferred from homology"/>
<dbReference type="Proteomes" id="UP001602245">
    <property type="component" value="Unassembled WGS sequence"/>
</dbReference>
<evidence type="ECO:0000256" key="3">
    <source>
        <dbReference type="ARBA" id="ARBA00023002"/>
    </source>
</evidence>
<keyword evidence="3 4" id="KW-0560">Oxidoreductase</keyword>
<dbReference type="NCBIfam" id="TIGR02111">
    <property type="entry name" value="PQQ_syn_pqqC"/>
    <property type="match status" value="1"/>
</dbReference>
<evidence type="ECO:0000256" key="1">
    <source>
        <dbReference type="ARBA" id="ARBA00004948"/>
    </source>
</evidence>
<gene>
    <name evidence="4 6" type="primary">pqqC</name>
    <name evidence="6" type="ORF">ACFY35_48760</name>
</gene>
<comment type="function">
    <text evidence="4">Ring cyclization and eight-electron oxidation of 3a-(2-amino-2-carboxyethyl)-4,5-dioxo-4,5,6,7,8,9-hexahydroquinoline-7,9-dicarboxylic-acid to PQQ.</text>
</comment>
<dbReference type="InterPro" id="IPR016084">
    <property type="entry name" value="Haem_Oase-like_multi-hlx"/>
</dbReference>
<comment type="catalytic activity">
    <reaction evidence="4">
        <text>6-(2-amino-2-carboxyethyl)-7,8-dioxo-1,2,3,4,7,8-hexahydroquinoline-2,4-dicarboxylate + 3 O2 = pyrroloquinoline quinone + 2 H2O2 + 2 H2O + H(+)</text>
        <dbReference type="Rhea" id="RHEA:10692"/>
        <dbReference type="ChEBI" id="CHEBI:15377"/>
        <dbReference type="ChEBI" id="CHEBI:15378"/>
        <dbReference type="ChEBI" id="CHEBI:15379"/>
        <dbReference type="ChEBI" id="CHEBI:16240"/>
        <dbReference type="ChEBI" id="CHEBI:58442"/>
        <dbReference type="ChEBI" id="CHEBI:58778"/>
        <dbReference type="EC" id="1.3.3.11"/>
    </reaction>
</comment>
<evidence type="ECO:0000313" key="7">
    <source>
        <dbReference type="Proteomes" id="UP001602245"/>
    </source>
</evidence>
<reference evidence="6 7" key="1">
    <citation type="submission" date="2024-10" db="EMBL/GenBank/DDBJ databases">
        <title>The Natural Products Discovery Center: Release of the First 8490 Sequenced Strains for Exploring Actinobacteria Biosynthetic Diversity.</title>
        <authorList>
            <person name="Kalkreuter E."/>
            <person name="Kautsar S.A."/>
            <person name="Yang D."/>
            <person name="Bader C.D."/>
            <person name="Teijaro C.N."/>
            <person name="Fluegel L."/>
            <person name="Davis C.M."/>
            <person name="Simpson J.R."/>
            <person name="Lauterbach L."/>
            <person name="Steele A.D."/>
            <person name="Gui C."/>
            <person name="Meng S."/>
            <person name="Li G."/>
            <person name="Viehrig K."/>
            <person name="Ye F."/>
            <person name="Su P."/>
            <person name="Kiefer A.F."/>
            <person name="Nichols A."/>
            <person name="Cepeda A.J."/>
            <person name="Yan W."/>
            <person name="Fan B."/>
            <person name="Jiang Y."/>
            <person name="Adhikari A."/>
            <person name="Zheng C.-J."/>
            <person name="Schuster L."/>
            <person name="Cowan T.M."/>
            <person name="Smanski M.J."/>
            <person name="Chevrette M.G."/>
            <person name="De Carvalho L.P.S."/>
            <person name="Shen B."/>
        </authorList>
    </citation>
    <scope>NUCLEOTIDE SEQUENCE [LARGE SCALE GENOMIC DNA]</scope>
    <source>
        <strain evidence="6 7">NPDC000087</strain>
    </source>
</reference>
<evidence type="ECO:0000313" key="6">
    <source>
        <dbReference type="EMBL" id="MFF5297372.1"/>
    </source>
</evidence>
<keyword evidence="2 4" id="KW-0884">PQQ biosynthesis</keyword>
<dbReference type="PANTHER" id="PTHR40279">
    <property type="entry name" value="PQQC-LIKE PROTEIN"/>
    <property type="match status" value="1"/>
</dbReference>
<comment type="pathway">
    <text evidence="4">Cofactor biosynthesis; pyrroloquinoline quinone biosynthesis.</text>
</comment>
<accession>A0ABW6WVS2</accession>
<sequence>MAAPRPALTRSELAGALHAQAARYWDKHPFHVRLHAGGCGPGEIRSWVANRWYYQRHLSQKNAAIIAACPHPEIRLRWLDRIAFQDDGGLADWLALGDAVGLSEEEILDERHVLRGTRFAVDAYVAFCRTRPWLEGAAAALTELFSPRHMADRVQAWRAHYDWIKPDGMAYFDNRIPVVRSDSSFTLDIVLTYARTREEQEASVAALAYKCDVLNAILDAVDYSGGLPS</sequence>
<comment type="caution">
    <text evidence="6">The sequence shown here is derived from an EMBL/GenBank/DDBJ whole genome shotgun (WGS) entry which is preliminary data.</text>
</comment>
<dbReference type="GO" id="GO:0033732">
    <property type="term" value="F:pyrroloquinoline-quinone synthase activity"/>
    <property type="evidence" value="ECO:0007669"/>
    <property type="project" value="UniProtKB-EC"/>
</dbReference>
<keyword evidence="7" id="KW-1185">Reference proteome</keyword>
<dbReference type="InterPro" id="IPR039068">
    <property type="entry name" value="PqqC-like"/>
</dbReference>
<evidence type="ECO:0000256" key="2">
    <source>
        <dbReference type="ARBA" id="ARBA00022905"/>
    </source>
</evidence>
<dbReference type="InterPro" id="IPR011845">
    <property type="entry name" value="PqqC"/>
</dbReference>
<comment type="similarity">
    <text evidence="4">Belongs to the PqqC family.</text>
</comment>
<protein>
    <recommendedName>
        <fullName evidence="4">Pyrroloquinoline-quinone synthase</fullName>
        <ecNumber evidence="4">1.3.3.11</ecNumber>
    </recommendedName>
    <alternativeName>
        <fullName evidence="4">Coenzyme PQQ synthesis protein C</fullName>
    </alternativeName>
    <alternativeName>
        <fullName evidence="4">Pyrroloquinoline quinone biosynthesis protein C</fullName>
    </alternativeName>
</protein>
<dbReference type="SUPFAM" id="SSF48613">
    <property type="entry name" value="Heme oxygenase-like"/>
    <property type="match status" value="1"/>
</dbReference>
<dbReference type="InterPro" id="IPR004305">
    <property type="entry name" value="Thiaminase-2/PQQC"/>
</dbReference>
<dbReference type="HAMAP" id="MF_00654">
    <property type="entry name" value="PQQ_syn_PqqC"/>
    <property type="match status" value="1"/>
</dbReference>
<evidence type="ECO:0000256" key="4">
    <source>
        <dbReference type="HAMAP-Rule" id="MF_00654"/>
    </source>
</evidence>
<organism evidence="6 7">
    <name type="scientific">Paractinoplanes globisporus</name>
    <dbReference type="NCBI Taxonomy" id="113565"/>
    <lineage>
        <taxon>Bacteria</taxon>
        <taxon>Bacillati</taxon>
        <taxon>Actinomycetota</taxon>
        <taxon>Actinomycetes</taxon>
        <taxon>Micromonosporales</taxon>
        <taxon>Micromonosporaceae</taxon>
        <taxon>Paractinoplanes</taxon>
    </lineage>
</organism>
<dbReference type="RefSeq" id="WP_020511883.1">
    <property type="nucleotide sequence ID" value="NZ_JBIAZU010000011.1"/>
</dbReference>
<dbReference type="Gene3D" id="1.20.910.10">
    <property type="entry name" value="Heme oxygenase-like"/>
    <property type="match status" value="1"/>
</dbReference>
<feature type="domain" description="Thiaminase-2/PQQC" evidence="5">
    <location>
        <begin position="19"/>
        <end position="219"/>
    </location>
</feature>
<dbReference type="PANTHER" id="PTHR40279:SF3">
    <property type="entry name" value="4-AMINOBENZOATE SYNTHASE"/>
    <property type="match status" value="1"/>
</dbReference>
<evidence type="ECO:0000259" key="5">
    <source>
        <dbReference type="Pfam" id="PF03070"/>
    </source>
</evidence>
<dbReference type="EMBL" id="JBIAZU010000011">
    <property type="protein sequence ID" value="MFF5297372.1"/>
    <property type="molecule type" value="Genomic_DNA"/>
</dbReference>
<name>A0ABW6WVS2_9ACTN</name>
<dbReference type="Pfam" id="PF03070">
    <property type="entry name" value="TENA_THI-4"/>
    <property type="match status" value="1"/>
</dbReference>